<feature type="compositionally biased region" description="Polar residues" evidence="1">
    <location>
        <begin position="37"/>
        <end position="48"/>
    </location>
</feature>
<organism evidence="2 3">
    <name type="scientific">Edwardsiella anguillarum ET080813</name>
    <dbReference type="NCBI Taxonomy" id="667120"/>
    <lineage>
        <taxon>Bacteria</taxon>
        <taxon>Pseudomonadati</taxon>
        <taxon>Pseudomonadota</taxon>
        <taxon>Gammaproteobacteria</taxon>
        <taxon>Enterobacterales</taxon>
        <taxon>Hafniaceae</taxon>
        <taxon>Edwardsiella</taxon>
    </lineage>
</organism>
<dbReference type="Proteomes" id="UP000028681">
    <property type="component" value="Chromosome"/>
</dbReference>
<evidence type="ECO:0000256" key="1">
    <source>
        <dbReference type="SAM" id="MobiDB-lite"/>
    </source>
</evidence>
<dbReference type="GeneID" id="72529794"/>
<reference evidence="2 3" key="1">
    <citation type="journal article" date="2012" name="PLoS ONE">
        <title>Edwardsiella comparative phylogenomics reveal the new intra/inter-species taxonomic relationships, virulence evolution and niche adaptation mechanisms.</title>
        <authorList>
            <person name="Yang M."/>
            <person name="Lv Y."/>
            <person name="Xiao J."/>
            <person name="Wu H."/>
            <person name="Zheng H."/>
            <person name="Liu Q."/>
            <person name="Zhang Y."/>
            <person name="Wang Q."/>
        </authorList>
    </citation>
    <scope>NUCLEOTIDE SEQUENCE [LARGE SCALE GENOMIC DNA]</scope>
    <source>
        <strain evidence="3">080813</strain>
    </source>
</reference>
<dbReference type="KEGG" id="ete:ETEE_1254"/>
<sequence>MWYIDTLFPGYIGSPVVNRTSSASTFDSADDHHPQRDTTPASGRNSTLGAAIRAFSKRMAEKRRQRIIDQVDALIP</sequence>
<evidence type="ECO:0000313" key="3">
    <source>
        <dbReference type="Proteomes" id="UP000028681"/>
    </source>
</evidence>
<accession>A0A076LI39</accession>
<protein>
    <submittedName>
        <fullName evidence="2">Uncharacterized protein</fullName>
    </submittedName>
</protein>
<dbReference type="HOGENOM" id="CLU_2665293_0_0_6"/>
<evidence type="ECO:0000313" key="2">
    <source>
        <dbReference type="EMBL" id="AIJ07711.1"/>
    </source>
</evidence>
<dbReference type="RefSeq" id="WP_012849841.1">
    <property type="nucleotide sequence ID" value="NZ_CP006664.1"/>
</dbReference>
<proteinExistence type="predicted"/>
<gene>
    <name evidence="2" type="ORF">ETEE_1254</name>
</gene>
<name>A0A076LI39_9GAMM</name>
<dbReference type="EMBL" id="CP006664">
    <property type="protein sequence ID" value="AIJ07711.1"/>
    <property type="molecule type" value="Genomic_DNA"/>
</dbReference>
<feature type="region of interest" description="Disordered" evidence="1">
    <location>
        <begin position="22"/>
        <end position="48"/>
    </location>
</feature>
<dbReference type="AlphaFoldDB" id="A0A076LI39"/>